<gene>
    <name evidence="6" type="ORF">BEU04_01930</name>
</gene>
<dbReference type="PANTHER" id="PTHR42711:SF5">
    <property type="entry name" value="ABC TRANSPORTER ATP-BINDING PROTEIN NATA"/>
    <property type="match status" value="1"/>
</dbReference>
<feature type="domain" description="ABC transporter" evidence="5">
    <location>
        <begin position="6"/>
        <end position="246"/>
    </location>
</feature>
<evidence type="ECO:0000313" key="7">
    <source>
        <dbReference type="Proteomes" id="UP000183815"/>
    </source>
</evidence>
<dbReference type="InterPro" id="IPR027417">
    <property type="entry name" value="P-loop_NTPase"/>
</dbReference>
<name>A0A1J5T491_9ARCH</name>
<dbReference type="PANTHER" id="PTHR42711">
    <property type="entry name" value="ABC TRANSPORTER ATP-BINDING PROTEIN"/>
    <property type="match status" value="1"/>
</dbReference>
<dbReference type="GO" id="GO:0016887">
    <property type="term" value="F:ATP hydrolysis activity"/>
    <property type="evidence" value="ECO:0007669"/>
    <property type="project" value="InterPro"/>
</dbReference>
<evidence type="ECO:0000256" key="4">
    <source>
        <dbReference type="ARBA" id="ARBA00022840"/>
    </source>
</evidence>
<dbReference type="CDD" id="cd03230">
    <property type="entry name" value="ABC_DR_subfamily_A"/>
    <property type="match status" value="1"/>
</dbReference>
<dbReference type="EMBL" id="MIYU01000016">
    <property type="protein sequence ID" value="OIR15682.1"/>
    <property type="molecule type" value="Genomic_DNA"/>
</dbReference>
<dbReference type="InterPro" id="IPR050763">
    <property type="entry name" value="ABC_transporter_ATP-binding"/>
</dbReference>
<dbReference type="Proteomes" id="UP000183815">
    <property type="component" value="Unassembled WGS sequence"/>
</dbReference>
<keyword evidence="4" id="KW-0067">ATP-binding</keyword>
<dbReference type="GO" id="GO:0005524">
    <property type="term" value="F:ATP binding"/>
    <property type="evidence" value="ECO:0007669"/>
    <property type="project" value="UniProtKB-KW"/>
</dbReference>
<evidence type="ECO:0000313" key="6">
    <source>
        <dbReference type="EMBL" id="OIR15682.1"/>
    </source>
</evidence>
<dbReference type="AlphaFoldDB" id="A0A1J5T491"/>
<accession>A0A1J5T491</accession>
<dbReference type="InterPro" id="IPR003439">
    <property type="entry name" value="ABC_transporter-like_ATP-bd"/>
</dbReference>
<evidence type="ECO:0000256" key="3">
    <source>
        <dbReference type="ARBA" id="ARBA00022741"/>
    </source>
</evidence>
<organism evidence="6 7">
    <name type="scientific">Marine Group III euryarchaeote CG-Bathy1</name>
    <dbReference type="NCBI Taxonomy" id="1889001"/>
    <lineage>
        <taxon>Archaea</taxon>
        <taxon>Methanobacteriati</taxon>
        <taxon>Thermoplasmatota</taxon>
        <taxon>Thermoplasmata</taxon>
        <taxon>Candidatus Thermoprofundales</taxon>
    </lineage>
</organism>
<evidence type="ECO:0000259" key="5">
    <source>
        <dbReference type="PROSITE" id="PS50893"/>
    </source>
</evidence>
<dbReference type="Gene3D" id="3.40.50.300">
    <property type="entry name" value="P-loop containing nucleotide triphosphate hydrolases"/>
    <property type="match status" value="1"/>
</dbReference>
<dbReference type="PROSITE" id="PS50893">
    <property type="entry name" value="ABC_TRANSPORTER_2"/>
    <property type="match status" value="1"/>
</dbReference>
<dbReference type="Pfam" id="PF00005">
    <property type="entry name" value="ABC_tran"/>
    <property type="match status" value="1"/>
</dbReference>
<evidence type="ECO:0000256" key="1">
    <source>
        <dbReference type="ARBA" id="ARBA00005417"/>
    </source>
</evidence>
<proteinExistence type="inferred from homology"/>
<reference evidence="6 7" key="1">
    <citation type="submission" date="2016-08" db="EMBL/GenBank/DDBJ databases">
        <title>New Insights into Marine Group III Euryarchaeota, from dark to light.</title>
        <authorList>
            <person name="Haro-Moreno J.M."/>
            <person name="Rodriguez-Valera F."/>
            <person name="Lopez-Garcia P."/>
            <person name="Moreira D."/>
            <person name="Martin-Cuadrado A.B."/>
        </authorList>
    </citation>
    <scope>NUCLEOTIDE SEQUENCE [LARGE SCALE GENOMIC DNA]</scope>
    <source>
        <strain evidence="6">CG-Bathy1</strain>
    </source>
</reference>
<keyword evidence="2" id="KW-0813">Transport</keyword>
<dbReference type="SUPFAM" id="SSF52540">
    <property type="entry name" value="P-loop containing nucleoside triphosphate hydrolases"/>
    <property type="match status" value="1"/>
</dbReference>
<dbReference type="SMART" id="SM00382">
    <property type="entry name" value="AAA"/>
    <property type="match status" value="1"/>
</dbReference>
<dbReference type="InterPro" id="IPR003593">
    <property type="entry name" value="AAA+_ATPase"/>
</dbReference>
<protein>
    <recommendedName>
        <fullName evidence="5">ABC transporter domain-containing protein</fullName>
    </recommendedName>
</protein>
<comment type="caution">
    <text evidence="6">The sequence shown here is derived from an EMBL/GenBank/DDBJ whole genome shotgun (WGS) entry which is preliminary data.</text>
</comment>
<sequence>MGKTIVKIEEVDKTYYITGFSGKILGEIKALEKLSLEIKKGEIFGFLGRNGAGKTTTIKCLMGILSPDSGKIEIDGVSIHDFPIDVKQKIGYIPEKIGLYEKLTPEEIVEYLGKFYQINENKLKEKAKELFEIFGLEKHLEKKIEYLSMGLKKRVALVCALINDPELLVLDEPMSGLDPESTAALRESLLRLNKKGLTIFLSSHLLAEVQKICSRIGIINEGKLTTLDSVSELQKKVNEIGMHLHLKVKKVDRFGNVSGVLNYIDKIEEMKYVKNVKAFPDGDLVRLEIDVEKDISPQITEKLVENKIQVYSITPKEATLEDIFLLETEPNND</sequence>
<evidence type="ECO:0000256" key="2">
    <source>
        <dbReference type="ARBA" id="ARBA00022448"/>
    </source>
</evidence>
<keyword evidence="3" id="KW-0547">Nucleotide-binding</keyword>
<comment type="similarity">
    <text evidence="1">Belongs to the ABC transporter superfamily.</text>
</comment>